<gene>
    <name evidence="1" type="ORF">UT12_C0019G0008</name>
</gene>
<comment type="caution">
    <text evidence="1">The sequence shown here is derived from an EMBL/GenBank/DDBJ whole genome shotgun (WGS) entry which is preliminary data.</text>
</comment>
<name>A0A0G0NTQ0_9BACT</name>
<proteinExistence type="predicted"/>
<sequence length="263" mass="30618">MKSRSSIGEKVFQPQEIPNLIEEYTIVDLEFKKLEKVEKRKEQRHREKLKNDRILTAKENKFLHSLDLIIHTGKTAKKSNFVTYADEGKTFTIPYFRFNFGDDLLERNSLNTFLDRLLKFGCFQTFERNPHSSTLQYVFSGVDLVQLGKARKIVEAETIDPLLLSKRLKRLLANTLIKDCLLKDTRAKLIKKLEDMQKHKMITLKGSVGVQSIESLKQMVSKVNEKLKKELWIIYGNRLSKGRSTYQLKRLTELLPKLASNLS</sequence>
<dbReference type="EMBL" id="LBVP01000019">
    <property type="protein sequence ID" value="KKQ89239.1"/>
    <property type="molecule type" value="Genomic_DNA"/>
</dbReference>
<dbReference type="Proteomes" id="UP000034893">
    <property type="component" value="Unassembled WGS sequence"/>
</dbReference>
<reference evidence="1 2" key="1">
    <citation type="journal article" date="2015" name="Nature">
        <title>rRNA introns, odd ribosomes, and small enigmatic genomes across a large radiation of phyla.</title>
        <authorList>
            <person name="Brown C.T."/>
            <person name="Hug L.A."/>
            <person name="Thomas B.C."/>
            <person name="Sharon I."/>
            <person name="Castelle C.J."/>
            <person name="Singh A."/>
            <person name="Wilkins M.J."/>
            <person name="Williams K.H."/>
            <person name="Banfield J.F."/>
        </authorList>
    </citation>
    <scope>NUCLEOTIDE SEQUENCE [LARGE SCALE GENOMIC DNA]</scope>
</reference>
<organism evidence="1 2">
    <name type="scientific">Candidatus Curtissbacteria bacterium GW2011_GWC2_38_9</name>
    <dbReference type="NCBI Taxonomy" id="1618414"/>
    <lineage>
        <taxon>Bacteria</taxon>
        <taxon>Candidatus Curtissiibacteriota</taxon>
    </lineage>
</organism>
<accession>A0A0G0NTQ0</accession>
<dbReference type="AlphaFoldDB" id="A0A0G0NTQ0"/>
<evidence type="ECO:0000313" key="1">
    <source>
        <dbReference type="EMBL" id="KKQ89239.1"/>
    </source>
</evidence>
<evidence type="ECO:0000313" key="2">
    <source>
        <dbReference type="Proteomes" id="UP000034893"/>
    </source>
</evidence>
<protein>
    <submittedName>
        <fullName evidence="1">Uncharacterized protein</fullName>
    </submittedName>
</protein>